<dbReference type="Proteomes" id="UP000320048">
    <property type="component" value="Unassembled WGS sequence"/>
</dbReference>
<gene>
    <name evidence="5" type="ORF">E6H04_10520</name>
</gene>
<evidence type="ECO:0000313" key="5">
    <source>
        <dbReference type="EMBL" id="TMI79480.1"/>
    </source>
</evidence>
<name>A0A537J7I5_9BACT</name>
<dbReference type="Gene3D" id="3.40.190.10">
    <property type="entry name" value="Periplasmic binding protein-like II"/>
    <property type="match status" value="1"/>
</dbReference>
<dbReference type="CDD" id="cd00995">
    <property type="entry name" value="PBP2_NikA_DppA_OppA_like"/>
    <property type="match status" value="1"/>
</dbReference>
<dbReference type="Gene3D" id="3.10.105.10">
    <property type="entry name" value="Dipeptide-binding Protein, Domain 3"/>
    <property type="match status" value="1"/>
</dbReference>
<reference evidence="5 6" key="1">
    <citation type="journal article" date="2019" name="Nat. Microbiol.">
        <title>Mediterranean grassland soil C-N compound turnover is dependent on rainfall and depth, and is mediated by genomically divergent microorganisms.</title>
        <authorList>
            <person name="Diamond S."/>
            <person name="Andeer P.F."/>
            <person name="Li Z."/>
            <person name="Crits-Christoph A."/>
            <person name="Burstein D."/>
            <person name="Anantharaman K."/>
            <person name="Lane K.R."/>
            <person name="Thomas B.C."/>
            <person name="Pan C."/>
            <person name="Northen T.R."/>
            <person name="Banfield J.F."/>
        </authorList>
    </citation>
    <scope>NUCLEOTIDE SEQUENCE [LARGE SCALE GENOMIC DNA]</scope>
    <source>
        <strain evidence="5">NP_7</strain>
    </source>
</reference>
<comment type="similarity">
    <text evidence="1">Belongs to the bacterial solute-binding protein 5 family.</text>
</comment>
<dbReference type="GO" id="GO:0015833">
    <property type="term" value="P:peptide transport"/>
    <property type="evidence" value="ECO:0007669"/>
    <property type="project" value="TreeGrafter"/>
</dbReference>
<dbReference type="Pfam" id="PF00496">
    <property type="entry name" value="SBP_bac_5"/>
    <property type="match status" value="1"/>
</dbReference>
<dbReference type="EMBL" id="VBAO01000282">
    <property type="protein sequence ID" value="TMI79480.1"/>
    <property type="molecule type" value="Genomic_DNA"/>
</dbReference>
<proteinExistence type="inferred from homology"/>
<evidence type="ECO:0000256" key="3">
    <source>
        <dbReference type="ARBA" id="ARBA00022729"/>
    </source>
</evidence>
<dbReference type="GO" id="GO:1904680">
    <property type="term" value="F:peptide transmembrane transporter activity"/>
    <property type="evidence" value="ECO:0007669"/>
    <property type="project" value="TreeGrafter"/>
</dbReference>
<evidence type="ECO:0000313" key="6">
    <source>
        <dbReference type="Proteomes" id="UP000320048"/>
    </source>
</evidence>
<dbReference type="InterPro" id="IPR000914">
    <property type="entry name" value="SBP_5_dom"/>
</dbReference>
<sequence length="380" mass="42602">PIKDVQVLDDTHLKIKTETIENQLIPAFTYVDIVPRGMGTDLVKQNPVGSGPYKFVEWVPNDHVTLERHPRYWNEARAGHVDRIILRPVTELQTRISQLLAGDVDLVYDFSLQEVPRLRADKSVSVAVVPPADQMFVVYLNLRKPPFNKLEMRQAMGWALDREGFIKNFLAGLGRADNTPFTPQHWAYDPKTQGAYAYSPDMVAKLLEKAGYPGGRGLAFSFLVPSGYPEFKQIATLLQATFASVGYRPAIEEVDIAQWAARLNRTRDFFAVVDYPPRGSTDPALTYSAGLLFPPNPANVGGLTPEMIPGYVDELRKGATTLDRGARKAAYFKVQELWLEHLPGPIYCHRSTAHAHLPHVRGFVPHPAFQQSFADVWLAK</sequence>
<feature type="non-terminal residue" evidence="5">
    <location>
        <position position="1"/>
    </location>
</feature>
<keyword evidence="3" id="KW-0732">Signal</keyword>
<evidence type="ECO:0000259" key="4">
    <source>
        <dbReference type="Pfam" id="PF00496"/>
    </source>
</evidence>
<organism evidence="5 6">
    <name type="scientific">Candidatus Segetimicrobium genomatis</name>
    <dbReference type="NCBI Taxonomy" id="2569760"/>
    <lineage>
        <taxon>Bacteria</taxon>
        <taxon>Bacillati</taxon>
        <taxon>Candidatus Sysuimicrobiota</taxon>
        <taxon>Candidatus Sysuimicrobiia</taxon>
        <taxon>Candidatus Sysuimicrobiales</taxon>
        <taxon>Candidatus Segetimicrobiaceae</taxon>
        <taxon>Candidatus Segetimicrobium</taxon>
    </lineage>
</organism>
<dbReference type="AlphaFoldDB" id="A0A537J7I5"/>
<comment type="caution">
    <text evidence="5">The sequence shown here is derived from an EMBL/GenBank/DDBJ whole genome shotgun (WGS) entry which is preliminary data.</text>
</comment>
<dbReference type="PANTHER" id="PTHR30290:SF9">
    <property type="entry name" value="OLIGOPEPTIDE-BINDING PROTEIN APPA"/>
    <property type="match status" value="1"/>
</dbReference>
<protein>
    <submittedName>
        <fullName evidence="5">ABC transporter substrate-binding protein</fullName>
    </submittedName>
</protein>
<dbReference type="PANTHER" id="PTHR30290">
    <property type="entry name" value="PERIPLASMIC BINDING COMPONENT OF ABC TRANSPORTER"/>
    <property type="match status" value="1"/>
</dbReference>
<evidence type="ECO:0000256" key="1">
    <source>
        <dbReference type="ARBA" id="ARBA00005695"/>
    </source>
</evidence>
<accession>A0A537J7I5</accession>
<keyword evidence="2" id="KW-0813">Transport</keyword>
<evidence type="ECO:0000256" key="2">
    <source>
        <dbReference type="ARBA" id="ARBA00022448"/>
    </source>
</evidence>
<dbReference type="InterPro" id="IPR039424">
    <property type="entry name" value="SBP_5"/>
</dbReference>
<dbReference type="SUPFAM" id="SSF53850">
    <property type="entry name" value="Periplasmic binding protein-like II"/>
    <property type="match status" value="1"/>
</dbReference>
<feature type="domain" description="Solute-binding protein family 5" evidence="4">
    <location>
        <begin position="2"/>
        <end position="266"/>
    </location>
</feature>